<sequence length="100" mass="11685">MHLACSSLLLFLVFPKAAPISVWDAYHSDDQRLRREGMLNTRFRPVLHLRGEDDYRSLQKQEVLFENEDVDENGVFLPRTSWNNRAFRRPGSIKAGVRIN</sequence>
<evidence type="ECO:0000313" key="3">
    <source>
        <dbReference type="Proteomes" id="UP001432027"/>
    </source>
</evidence>
<evidence type="ECO:0000313" key="2">
    <source>
        <dbReference type="EMBL" id="GMT06855.1"/>
    </source>
</evidence>
<reference evidence="2" key="1">
    <citation type="submission" date="2023-10" db="EMBL/GenBank/DDBJ databases">
        <title>Genome assembly of Pristionchus species.</title>
        <authorList>
            <person name="Yoshida K."/>
            <person name="Sommer R.J."/>
        </authorList>
    </citation>
    <scope>NUCLEOTIDE SEQUENCE</scope>
    <source>
        <strain evidence="2">RS0144</strain>
    </source>
</reference>
<dbReference type="EMBL" id="BTSX01000006">
    <property type="protein sequence ID" value="GMT06855.1"/>
    <property type="molecule type" value="Genomic_DNA"/>
</dbReference>
<comment type="caution">
    <text evidence="2">The sequence shown here is derived from an EMBL/GenBank/DDBJ whole genome shotgun (WGS) entry which is preliminary data.</text>
</comment>
<feature type="chain" id="PRO_5043360835" evidence="1">
    <location>
        <begin position="20"/>
        <end position="100"/>
    </location>
</feature>
<dbReference type="Proteomes" id="UP001432027">
    <property type="component" value="Unassembled WGS sequence"/>
</dbReference>
<dbReference type="AlphaFoldDB" id="A0AAV5ULX3"/>
<feature type="signal peptide" evidence="1">
    <location>
        <begin position="1"/>
        <end position="19"/>
    </location>
</feature>
<protein>
    <submittedName>
        <fullName evidence="2">Uncharacterized protein</fullName>
    </submittedName>
</protein>
<accession>A0AAV5ULX3</accession>
<proteinExistence type="predicted"/>
<gene>
    <name evidence="2" type="ORF">PENTCL1PPCAC_29029</name>
</gene>
<organism evidence="2 3">
    <name type="scientific">Pristionchus entomophagus</name>
    <dbReference type="NCBI Taxonomy" id="358040"/>
    <lineage>
        <taxon>Eukaryota</taxon>
        <taxon>Metazoa</taxon>
        <taxon>Ecdysozoa</taxon>
        <taxon>Nematoda</taxon>
        <taxon>Chromadorea</taxon>
        <taxon>Rhabditida</taxon>
        <taxon>Rhabditina</taxon>
        <taxon>Diplogasteromorpha</taxon>
        <taxon>Diplogasteroidea</taxon>
        <taxon>Neodiplogasteridae</taxon>
        <taxon>Pristionchus</taxon>
    </lineage>
</organism>
<name>A0AAV5ULX3_9BILA</name>
<keyword evidence="3" id="KW-1185">Reference proteome</keyword>
<evidence type="ECO:0000256" key="1">
    <source>
        <dbReference type="SAM" id="SignalP"/>
    </source>
</evidence>
<keyword evidence="1" id="KW-0732">Signal</keyword>